<keyword evidence="3" id="KW-1185">Reference proteome</keyword>
<gene>
    <name evidence="2" type="ordered locus">LEPBI_I1088</name>
</gene>
<organism evidence="2 3">
    <name type="scientific">Leptospira biflexa serovar Patoc (strain Patoc 1 / ATCC 23582 / Paris)</name>
    <dbReference type="NCBI Taxonomy" id="456481"/>
    <lineage>
        <taxon>Bacteria</taxon>
        <taxon>Pseudomonadati</taxon>
        <taxon>Spirochaetota</taxon>
        <taxon>Spirochaetia</taxon>
        <taxon>Leptospirales</taxon>
        <taxon>Leptospiraceae</taxon>
        <taxon>Leptospira</taxon>
    </lineage>
</organism>
<evidence type="ECO:0000313" key="3">
    <source>
        <dbReference type="Proteomes" id="UP000001847"/>
    </source>
</evidence>
<dbReference type="EMBL" id="CP000786">
    <property type="protein sequence ID" value="ABZ97209.1"/>
    <property type="molecule type" value="Genomic_DNA"/>
</dbReference>
<dbReference type="AlphaFoldDB" id="B0SN22"/>
<sequence>MDRVYKLFFSQHLNDCKFGQNLTMDVRMNLLSKNKIPLFLFMLLFVFACNKLSQSPEAKLKDLVPKFQKTMCSKTIECTKDEFAKIPPAYRNMIPPFMLSEENCISFFDQKMKEAEKKRIEEKREVTAEQVEAFEKCISAFGKLTCESFKGSKDQMKIPECEEAQKLSGN</sequence>
<accession>B0SN22</accession>
<name>B0SN22_LEPBP</name>
<keyword evidence="1" id="KW-0175">Coiled coil</keyword>
<dbReference type="HOGENOM" id="CLU_1803766_0_0_12"/>
<evidence type="ECO:0000313" key="2">
    <source>
        <dbReference type="EMBL" id="ABZ97209.1"/>
    </source>
</evidence>
<dbReference type="KEGG" id="lbi:LEPBI_I1088"/>
<reference evidence="2 3" key="1">
    <citation type="journal article" date="2008" name="PLoS ONE">
        <title>Genome sequence of the saprophyte Leptospira biflexa provides insights into the evolution of Leptospira and the pathogenesis of leptospirosis.</title>
        <authorList>
            <person name="Picardeau M."/>
            <person name="Bulach D.M."/>
            <person name="Bouchier C."/>
            <person name="Zuerner R.L."/>
            <person name="Zidane N."/>
            <person name="Wilson P.J."/>
            <person name="Creno S."/>
            <person name="Kuczek E.S."/>
            <person name="Bommezzadri S."/>
            <person name="Davis J.C."/>
            <person name="McGrath A."/>
            <person name="Johnson M.J."/>
            <person name="Boursaux-Eude C."/>
            <person name="Seemann T."/>
            <person name="Rouy Z."/>
            <person name="Coppel R.L."/>
            <person name="Rood J.I."/>
            <person name="Lajus A."/>
            <person name="Davies J.K."/>
            <person name="Medigue C."/>
            <person name="Adler B."/>
        </authorList>
    </citation>
    <scope>NUCLEOTIDE SEQUENCE [LARGE SCALE GENOMIC DNA]</scope>
    <source>
        <strain evidence="3">Patoc 1 / ATCC 23582 / Paris</strain>
    </source>
</reference>
<dbReference type="Proteomes" id="UP000001847">
    <property type="component" value="Chromosome I"/>
</dbReference>
<evidence type="ECO:0000256" key="1">
    <source>
        <dbReference type="SAM" id="Coils"/>
    </source>
</evidence>
<protein>
    <submittedName>
        <fullName evidence="2">Uncharacterized protein</fullName>
    </submittedName>
</protein>
<dbReference type="STRING" id="456481.LEPBI_I1088"/>
<feature type="coiled-coil region" evidence="1">
    <location>
        <begin position="105"/>
        <end position="132"/>
    </location>
</feature>
<proteinExistence type="predicted"/>
<dbReference type="NCBIfam" id="NF047485">
    <property type="entry name" value="LA_2478_plus"/>
    <property type="match status" value="1"/>
</dbReference>